<dbReference type="AlphaFoldDB" id="A0A6B8J1S9"/>
<dbReference type="PRINTS" id="PR01482">
    <property type="entry name" value="PERTACTIN"/>
</dbReference>
<dbReference type="InterPro" id="IPR006315">
    <property type="entry name" value="OM_autotransptr_brl_dom"/>
</dbReference>
<dbReference type="EMBL" id="JADUNP010000013">
    <property type="protein sequence ID" value="MBH1652265.1"/>
    <property type="molecule type" value="Genomic_DNA"/>
</dbReference>
<evidence type="ECO:0000313" key="1">
    <source>
        <dbReference type="EMBL" id="MBH1652265.1"/>
    </source>
</evidence>
<dbReference type="Proteomes" id="UP000625930">
    <property type="component" value="Unassembled WGS sequence"/>
</dbReference>
<dbReference type="InterPro" id="IPR005546">
    <property type="entry name" value="Autotransporte_beta"/>
</dbReference>
<dbReference type="InterPro" id="IPR050909">
    <property type="entry name" value="Bact_Autotransporter_VF"/>
</dbReference>
<evidence type="ECO:0000313" key="2">
    <source>
        <dbReference type="Proteomes" id="UP000625930"/>
    </source>
</evidence>
<dbReference type="SUPFAM" id="SSF103515">
    <property type="entry name" value="Autotransporter"/>
    <property type="match status" value="1"/>
</dbReference>
<dbReference type="PANTHER" id="PTHR12338:SF5">
    <property type="entry name" value="ANTIGEN 43-RELATED"/>
    <property type="match status" value="1"/>
</dbReference>
<dbReference type="InterPro" id="IPR012332">
    <property type="entry name" value="Autotransporter_pectin_lyase_C"/>
</dbReference>
<dbReference type="NCBIfam" id="TIGR01414">
    <property type="entry name" value="autotrans_barl"/>
    <property type="match status" value="1"/>
</dbReference>
<protein>
    <submittedName>
        <fullName evidence="1">Autotransporter outer membrane beta-barrel domain-containing protein</fullName>
    </submittedName>
</protein>
<organism evidence="1 2">
    <name type="scientific">Stenotrophomonas maltophilia</name>
    <name type="common">Pseudomonas maltophilia</name>
    <name type="synonym">Xanthomonas maltophilia</name>
    <dbReference type="NCBI Taxonomy" id="40324"/>
    <lineage>
        <taxon>Bacteria</taxon>
        <taxon>Pseudomonadati</taxon>
        <taxon>Pseudomonadota</taxon>
        <taxon>Gammaproteobacteria</taxon>
        <taxon>Lysobacterales</taxon>
        <taxon>Lysobacteraceae</taxon>
        <taxon>Stenotrophomonas</taxon>
        <taxon>Stenotrophomonas maltophilia group</taxon>
    </lineage>
</organism>
<proteinExistence type="predicted"/>
<dbReference type="SMART" id="SM00869">
    <property type="entry name" value="Autotransporter"/>
    <property type="match status" value="1"/>
</dbReference>
<comment type="caution">
    <text evidence="1">The sequence shown here is derived from an EMBL/GenBank/DDBJ whole genome shotgun (WGS) entry which is preliminary data.</text>
</comment>
<dbReference type="RefSeq" id="WP_154262301.1">
    <property type="nucleotide sequence ID" value="NZ_CP040438.1"/>
</dbReference>
<dbReference type="InterPro" id="IPR011050">
    <property type="entry name" value="Pectin_lyase_fold/virulence"/>
</dbReference>
<dbReference type="InterPro" id="IPR003992">
    <property type="entry name" value="Pertactin"/>
</dbReference>
<dbReference type="Pfam" id="PF18883">
    <property type="entry name" value="AC_1"/>
    <property type="match status" value="1"/>
</dbReference>
<dbReference type="PROSITE" id="PS51208">
    <property type="entry name" value="AUTOTRANSPORTER"/>
    <property type="match status" value="1"/>
</dbReference>
<dbReference type="Gene3D" id="2.160.20.20">
    <property type="match status" value="1"/>
</dbReference>
<dbReference type="PANTHER" id="PTHR12338">
    <property type="entry name" value="AUTOTRANSPORTER"/>
    <property type="match status" value="1"/>
</dbReference>
<dbReference type="InterPro" id="IPR036709">
    <property type="entry name" value="Autotransporte_beta_dom_sf"/>
</dbReference>
<dbReference type="Pfam" id="PF03797">
    <property type="entry name" value="Autotransporter"/>
    <property type="match status" value="1"/>
</dbReference>
<dbReference type="Gene3D" id="2.40.128.130">
    <property type="entry name" value="Autotransporter beta-domain"/>
    <property type="match status" value="1"/>
</dbReference>
<reference evidence="1" key="1">
    <citation type="submission" date="2020-11" db="EMBL/GenBank/DDBJ databases">
        <title>Enhanced detection system for hospital associated transmission using whole genome sequencing surveillance.</title>
        <authorList>
            <person name="Harrison L.H."/>
            <person name="Van Tyne D."/>
            <person name="Marsh J.W."/>
            <person name="Griffith M.P."/>
            <person name="Snyder D.J."/>
            <person name="Cooper V.S."/>
            <person name="Mustapha M."/>
        </authorList>
    </citation>
    <scope>NUCLEOTIDE SEQUENCE</scope>
    <source>
        <strain evidence="1">STEN00091</strain>
    </source>
</reference>
<dbReference type="Pfam" id="PF13229">
    <property type="entry name" value="Beta_helix"/>
    <property type="match status" value="1"/>
</dbReference>
<dbReference type="GO" id="GO:0019867">
    <property type="term" value="C:outer membrane"/>
    <property type="evidence" value="ECO:0007669"/>
    <property type="project" value="InterPro"/>
</dbReference>
<dbReference type="InterPro" id="IPR039448">
    <property type="entry name" value="Beta_helix"/>
</dbReference>
<sequence>MQSLRTRPHLLALALASVLAAPVALAQQVIADGTAQTPAAGDYSATGVGNHAFHALNGGSIVPLGPVNVSASGDGASAARAEGAGSRIELNGATLVTTGFGATTALATTGGELQLTAIDVLNQGTGMGVVAQTGSQATLQDVNIRMEGVSSVGLSGGGNITMTGGSISAMGLGSRAVSAIGATMALSNVAIEGASGIWLENNNRLDLAGSTVKANGIALDINGFGNTVTVSDSTLHSTANGTGTVTMFADSTLAMAGGAIVSEGDRAVGIDMRGGSADLERVEVTTSGESSHGLYADYTTFGTRPGINARAVQIHTSGSSAIGAVARQGGSIQLQDSVIRTEGQEAYGVLAGGSGAMTLTNTDVRTEGEGAWAAVINNSGSLRIDGGSLESVQHGGVWVRSSRDAGLTLANGAQLTGGNGTALALDAAVAGRFDVRLEDGAQMDGDVVIHPDDVAAGLVPQSEVHVALDAASLWSGGTTLAQTVALAGGSQWTLQGASEVGALSLDDSALVLGTDARGGVGTLTVTGNLTTTGARLMFRGALADDASELGHLHVLGDTGGDASISVENLGGSGAQTVDGIELIKVDGASLGTYTLSGRAVAGLYEYLLHKGGVAGGDGNWYLRSAAIDPCEVDPTGPGCTPVIPDPCEVDPTGPGCTPVIPDPCEVDPEAPGCTPVIPEPILRPEPGAYLANQVAAVDMFQHRLHDRRGEPSFAHGRGAWARVSQQQPQITTLGQQLSVRGSSAVLQIGSDLFQREGVALGVMLGSGRSNSTVASDLTEYRARGRVRGTAVGIYGTWLQDPAQGGGLYLDSSVQYARFDNRVEGDGLARESYDSRAGIGSLEGGYTFNVWQGVSSNLYVQPQLQLSYVDYRADRHVERNGTVVDNDDAGGLGGRAGVRVFGRSTREGNLVQPFVGVNWLRGSRTSTLDFDGETLAADVPRNRYEVQAGAELRLGNSWGAWAGLSVQRGEQEYRNVAGQLGVRRTW</sequence>
<accession>A0A6B8J1S9</accession>
<dbReference type="GO" id="GO:0007155">
    <property type="term" value="P:cell adhesion"/>
    <property type="evidence" value="ECO:0007669"/>
    <property type="project" value="InterPro"/>
</dbReference>
<name>A0A6B8J1S9_STEMA</name>
<gene>
    <name evidence="1" type="ORF">I5U67_08795</name>
</gene>
<dbReference type="CDD" id="cd01344">
    <property type="entry name" value="PL2_Passenger_AT"/>
    <property type="match status" value="1"/>
</dbReference>
<dbReference type="SUPFAM" id="SSF51126">
    <property type="entry name" value="Pectin lyase-like"/>
    <property type="match status" value="1"/>
</dbReference>
<dbReference type="InterPro" id="IPR043990">
    <property type="entry name" value="AC_1"/>
</dbReference>